<organism evidence="1 2">
    <name type="scientific">Arctium lappa</name>
    <name type="common">Greater burdock</name>
    <name type="synonym">Lappa major</name>
    <dbReference type="NCBI Taxonomy" id="4217"/>
    <lineage>
        <taxon>Eukaryota</taxon>
        <taxon>Viridiplantae</taxon>
        <taxon>Streptophyta</taxon>
        <taxon>Embryophyta</taxon>
        <taxon>Tracheophyta</taxon>
        <taxon>Spermatophyta</taxon>
        <taxon>Magnoliopsida</taxon>
        <taxon>eudicotyledons</taxon>
        <taxon>Gunneridae</taxon>
        <taxon>Pentapetalae</taxon>
        <taxon>asterids</taxon>
        <taxon>campanulids</taxon>
        <taxon>Asterales</taxon>
        <taxon>Asteraceae</taxon>
        <taxon>Carduoideae</taxon>
        <taxon>Cardueae</taxon>
        <taxon>Arctiinae</taxon>
        <taxon>Arctium</taxon>
    </lineage>
</organism>
<proteinExistence type="predicted"/>
<comment type="caution">
    <text evidence="1">The sequence shown here is derived from an EMBL/GenBank/DDBJ whole genome shotgun (WGS) entry which is preliminary data.</text>
</comment>
<reference evidence="2" key="1">
    <citation type="journal article" date="2022" name="Mol. Ecol. Resour.">
        <title>The genomes of chicory, endive, great burdock and yacon provide insights into Asteraceae palaeo-polyploidization history and plant inulin production.</title>
        <authorList>
            <person name="Fan W."/>
            <person name="Wang S."/>
            <person name="Wang H."/>
            <person name="Wang A."/>
            <person name="Jiang F."/>
            <person name="Liu H."/>
            <person name="Zhao H."/>
            <person name="Xu D."/>
            <person name="Zhang Y."/>
        </authorList>
    </citation>
    <scope>NUCLEOTIDE SEQUENCE [LARGE SCALE GENOMIC DNA]</scope>
    <source>
        <strain evidence="2">cv. Niubang</strain>
    </source>
</reference>
<sequence>MRFGSDRRGEWEVVASGGGSGGGPSGCGSGVGTTIEVTGEVTGGFVGKSAETLKLSFHILSFSATLTMVQDDDSSAGSPPSPPLEHVPQYMLRALVNHNHNLIEENKQLQAWLEIYEAKMNRKKKKLENARLLEKMRKKDYDDVSRKLWDENILVDKLRKTVKYLKGKCPCNR</sequence>
<keyword evidence="2" id="KW-1185">Reference proteome</keyword>
<evidence type="ECO:0000313" key="2">
    <source>
        <dbReference type="Proteomes" id="UP001055879"/>
    </source>
</evidence>
<reference evidence="1 2" key="2">
    <citation type="journal article" date="2022" name="Mol. Ecol. Resour.">
        <title>The genomes of chicory, endive, great burdock and yacon provide insights into Asteraceae paleo-polyploidization history and plant inulin production.</title>
        <authorList>
            <person name="Fan W."/>
            <person name="Wang S."/>
            <person name="Wang H."/>
            <person name="Wang A."/>
            <person name="Jiang F."/>
            <person name="Liu H."/>
            <person name="Zhao H."/>
            <person name="Xu D."/>
            <person name="Zhang Y."/>
        </authorList>
    </citation>
    <scope>NUCLEOTIDE SEQUENCE [LARGE SCALE GENOMIC DNA]</scope>
    <source>
        <strain evidence="2">cv. Niubang</strain>
    </source>
</reference>
<evidence type="ECO:0000313" key="1">
    <source>
        <dbReference type="EMBL" id="KAI3693183.1"/>
    </source>
</evidence>
<accession>A0ACB8Z745</accession>
<protein>
    <submittedName>
        <fullName evidence="1">Uncharacterized protein</fullName>
    </submittedName>
</protein>
<dbReference type="Proteomes" id="UP001055879">
    <property type="component" value="Linkage Group LG11"/>
</dbReference>
<gene>
    <name evidence="1" type="ORF">L6452_33014</name>
</gene>
<name>A0ACB8Z745_ARCLA</name>
<dbReference type="EMBL" id="CM042057">
    <property type="protein sequence ID" value="KAI3693183.1"/>
    <property type="molecule type" value="Genomic_DNA"/>
</dbReference>